<keyword evidence="9 13" id="KW-0472">Membrane</keyword>
<feature type="transmembrane region" description="Helical" evidence="13">
    <location>
        <begin position="288"/>
        <end position="311"/>
    </location>
</feature>
<comment type="subcellular location">
    <subcellularLocation>
        <location evidence="1">Membrane</location>
        <topology evidence="1">Multi-pass membrane protein</topology>
    </subcellularLocation>
</comment>
<evidence type="ECO:0000256" key="9">
    <source>
        <dbReference type="ARBA" id="ARBA00023136"/>
    </source>
</evidence>
<evidence type="ECO:0000313" key="14">
    <source>
        <dbReference type="EMBL" id="MBM7037115.1"/>
    </source>
</evidence>
<evidence type="ECO:0000256" key="11">
    <source>
        <dbReference type="ARBA" id="ARBA00023444"/>
    </source>
</evidence>
<organism evidence="14 15">
    <name type="scientific">Vibrio ulleungensis</name>
    <dbReference type="NCBI Taxonomy" id="2807619"/>
    <lineage>
        <taxon>Bacteria</taxon>
        <taxon>Pseudomonadati</taxon>
        <taxon>Pseudomonadota</taxon>
        <taxon>Gammaproteobacteria</taxon>
        <taxon>Vibrionales</taxon>
        <taxon>Vibrionaceae</taxon>
        <taxon>Vibrio</taxon>
    </lineage>
</organism>
<keyword evidence="3 13" id="KW-0812">Transmembrane</keyword>
<dbReference type="EMBL" id="JAFEUM010000004">
    <property type="protein sequence ID" value="MBM7037115.1"/>
    <property type="molecule type" value="Genomic_DNA"/>
</dbReference>
<keyword evidence="7" id="KW-0408">Iron</keyword>
<feature type="transmembrane region" description="Helical" evidence="13">
    <location>
        <begin position="323"/>
        <end position="342"/>
    </location>
</feature>
<comment type="pathway">
    <text evidence="11">Porphyrin-containing compound metabolism.</text>
</comment>
<gene>
    <name evidence="14" type="ORF">JQC93_11935</name>
</gene>
<evidence type="ECO:0000256" key="7">
    <source>
        <dbReference type="ARBA" id="ARBA00023004"/>
    </source>
</evidence>
<feature type="compositionally biased region" description="Polar residues" evidence="12">
    <location>
        <begin position="352"/>
        <end position="367"/>
    </location>
</feature>
<keyword evidence="15" id="KW-1185">Reference proteome</keyword>
<reference evidence="14 15" key="1">
    <citation type="submission" date="2021-02" db="EMBL/GenBank/DDBJ databases">
        <authorList>
            <person name="Park J.-S."/>
        </authorList>
    </citation>
    <scope>NUCLEOTIDE SEQUENCE [LARGE SCALE GENOMIC DNA]</scope>
    <source>
        <strain evidence="14 15">188UL20-2</strain>
    </source>
</reference>
<evidence type="ECO:0000256" key="12">
    <source>
        <dbReference type="SAM" id="MobiDB-lite"/>
    </source>
</evidence>
<keyword evidence="4" id="KW-0479">Metal-binding</keyword>
<feature type="region of interest" description="Disordered" evidence="12">
    <location>
        <begin position="352"/>
        <end position="375"/>
    </location>
</feature>
<evidence type="ECO:0000313" key="15">
    <source>
        <dbReference type="Proteomes" id="UP000809621"/>
    </source>
</evidence>
<keyword evidence="2" id="KW-1003">Cell membrane</keyword>
<dbReference type="InterPro" id="IPR003780">
    <property type="entry name" value="COX15/CtaA_fam"/>
</dbReference>
<feature type="transmembrane region" description="Helical" evidence="13">
    <location>
        <begin position="76"/>
        <end position="96"/>
    </location>
</feature>
<dbReference type="PANTHER" id="PTHR35457:SF1">
    <property type="entry name" value="HEME A SYNTHASE"/>
    <property type="match status" value="1"/>
</dbReference>
<keyword evidence="5 13" id="KW-1133">Transmembrane helix</keyword>
<feature type="transmembrane region" description="Helical" evidence="13">
    <location>
        <begin position="128"/>
        <end position="150"/>
    </location>
</feature>
<feature type="transmembrane region" description="Helical" evidence="13">
    <location>
        <begin position="184"/>
        <end position="202"/>
    </location>
</feature>
<protein>
    <submittedName>
        <fullName evidence="14">COX15/CtaA family protein</fullName>
    </submittedName>
</protein>
<evidence type="ECO:0000256" key="4">
    <source>
        <dbReference type="ARBA" id="ARBA00022723"/>
    </source>
</evidence>
<evidence type="ECO:0000256" key="1">
    <source>
        <dbReference type="ARBA" id="ARBA00004141"/>
    </source>
</evidence>
<comment type="caution">
    <text evidence="14">The sequence shown here is derived from an EMBL/GenBank/DDBJ whole genome shotgun (WGS) entry which is preliminary data.</text>
</comment>
<dbReference type="PANTHER" id="PTHR35457">
    <property type="entry name" value="HEME A SYNTHASE"/>
    <property type="match status" value="1"/>
</dbReference>
<proteinExistence type="predicted"/>
<evidence type="ECO:0000256" key="2">
    <source>
        <dbReference type="ARBA" id="ARBA00022475"/>
    </source>
</evidence>
<dbReference type="InterPro" id="IPR050450">
    <property type="entry name" value="COX15/CtaA_HemeA_synthase"/>
</dbReference>
<feature type="transmembrane region" description="Helical" evidence="13">
    <location>
        <begin position="255"/>
        <end position="276"/>
    </location>
</feature>
<dbReference type="Proteomes" id="UP000809621">
    <property type="component" value="Unassembled WGS sequence"/>
</dbReference>
<evidence type="ECO:0000256" key="6">
    <source>
        <dbReference type="ARBA" id="ARBA00023002"/>
    </source>
</evidence>
<evidence type="ECO:0000256" key="3">
    <source>
        <dbReference type="ARBA" id="ARBA00022692"/>
    </source>
</evidence>
<evidence type="ECO:0000256" key="5">
    <source>
        <dbReference type="ARBA" id="ARBA00022989"/>
    </source>
</evidence>
<feature type="transmembrane region" description="Helical" evidence="13">
    <location>
        <begin position="103"/>
        <end position="122"/>
    </location>
</feature>
<sequence>MAKGFLLLTRSAAVLTLIVIALGAYTRLADAGLGCPDWPGCYGQLIVPSSDADVSLAEAKFPERPVEADKAWLEMIHRYAASTLGLFILAIGFLGWKNREQVGVTSLSLVVLVLLQGALGAWTVTLKLMPVIVMLHLLGGFTIFSLLILLHNQLMKVRPAIKSAARNVLSTELAYPKLTRLRHWSAAALVVLVIQIMLGGWTSSNYAALMCTSLPICNGDWISYLDFKNAFTLVLGHDNYEYGVLEYPARMTIHVTHRIGAVITTLVFGFFILRLFQFATAHKQPNIAVWALLLLLLLLTQLGLGIINVVMSLPLLNAVAHNVVASLLLVTTVTTLFQVRALQRSLTLTPQRAADNSSTKNTAVQTPEQKEMSHG</sequence>
<evidence type="ECO:0000256" key="8">
    <source>
        <dbReference type="ARBA" id="ARBA00023133"/>
    </source>
</evidence>
<evidence type="ECO:0000256" key="13">
    <source>
        <dbReference type="SAM" id="Phobius"/>
    </source>
</evidence>
<keyword evidence="8" id="KW-0350">Heme biosynthesis</keyword>
<accession>A0ABS2HHU5</accession>
<name>A0ABS2HHU5_9VIBR</name>
<keyword evidence="6" id="KW-0560">Oxidoreductase</keyword>
<keyword evidence="10" id="KW-1015">Disulfide bond</keyword>
<dbReference type="Pfam" id="PF02628">
    <property type="entry name" value="COX15-CtaA"/>
    <property type="match status" value="1"/>
</dbReference>
<evidence type="ECO:0000256" key="10">
    <source>
        <dbReference type="ARBA" id="ARBA00023157"/>
    </source>
</evidence>